<dbReference type="AlphaFoldDB" id="H5XX19"/>
<dbReference type="Pfam" id="PF09350">
    <property type="entry name" value="DJC28_CD"/>
    <property type="match status" value="1"/>
</dbReference>
<organism evidence="2 3">
    <name type="scientific">Desulfosporosinus youngiae DSM 17734</name>
    <dbReference type="NCBI Taxonomy" id="768710"/>
    <lineage>
        <taxon>Bacteria</taxon>
        <taxon>Bacillati</taxon>
        <taxon>Bacillota</taxon>
        <taxon>Clostridia</taxon>
        <taxon>Eubacteriales</taxon>
        <taxon>Desulfitobacteriaceae</taxon>
        <taxon>Desulfosporosinus</taxon>
    </lineage>
</organism>
<evidence type="ECO:0000313" key="3">
    <source>
        <dbReference type="Proteomes" id="UP000005104"/>
    </source>
</evidence>
<accession>H5XX19</accession>
<dbReference type="InterPro" id="IPR052573">
    <property type="entry name" value="DnaJ_C_subfamily_28"/>
</dbReference>
<dbReference type="OrthoDB" id="9798476at2"/>
<name>H5XX19_9FIRM</name>
<feature type="domain" description="DnaJ homologue subfamily C member 28 conserved" evidence="1">
    <location>
        <begin position="9"/>
        <end position="57"/>
    </location>
</feature>
<dbReference type="HOGENOM" id="CLU_129296_3_0_9"/>
<dbReference type="EMBL" id="CM001441">
    <property type="protein sequence ID" value="EHQ90887.1"/>
    <property type="molecule type" value="Genomic_DNA"/>
</dbReference>
<evidence type="ECO:0000313" key="2">
    <source>
        <dbReference type="EMBL" id="EHQ90887.1"/>
    </source>
</evidence>
<dbReference type="Proteomes" id="UP000005104">
    <property type="component" value="Chromosome"/>
</dbReference>
<sequence length="58" mass="6575">MKDIFSVLTERRIQEAMARGDFDNLSGAGKPLKIEGLFFLPRKLRAAYIVLKNSGYLD</sequence>
<proteinExistence type="predicted"/>
<keyword evidence="3" id="KW-1185">Reference proteome</keyword>
<dbReference type="STRING" id="768710.DesyoDRAFT_3905"/>
<dbReference type="InterPro" id="IPR018961">
    <property type="entry name" value="DnaJ_homolog_subfam-C_membr-28"/>
</dbReference>
<protein>
    <recommendedName>
        <fullName evidence="1">DnaJ homologue subfamily C member 28 conserved domain-containing protein</fullName>
    </recommendedName>
</protein>
<reference evidence="2 3" key="1">
    <citation type="submission" date="2011-11" db="EMBL/GenBank/DDBJ databases">
        <title>The Noncontiguous Finished genome of Desulfosporosinus youngiae DSM 17734.</title>
        <authorList>
            <consortium name="US DOE Joint Genome Institute (JGI-PGF)"/>
            <person name="Lucas S."/>
            <person name="Han J."/>
            <person name="Lapidus A."/>
            <person name="Cheng J.-F."/>
            <person name="Goodwin L."/>
            <person name="Pitluck S."/>
            <person name="Peters L."/>
            <person name="Ovchinnikova G."/>
            <person name="Lu M."/>
            <person name="Land M.L."/>
            <person name="Hauser L."/>
            <person name="Pester M."/>
            <person name="Spring S."/>
            <person name="Ollivier B."/>
            <person name="Rattei T."/>
            <person name="Klenk H.-P."/>
            <person name="Wagner M."/>
            <person name="Loy A."/>
            <person name="Woyke T.J."/>
        </authorList>
    </citation>
    <scope>NUCLEOTIDE SEQUENCE [LARGE SCALE GENOMIC DNA]</scope>
    <source>
        <strain evidence="2 3">DSM 17734</strain>
    </source>
</reference>
<dbReference type="PANTHER" id="PTHR39158">
    <property type="entry name" value="OS08G0560600 PROTEIN"/>
    <property type="match status" value="1"/>
</dbReference>
<dbReference type="RefSeq" id="WP_007785516.1">
    <property type="nucleotide sequence ID" value="NZ_CM001441.1"/>
</dbReference>
<evidence type="ECO:0000259" key="1">
    <source>
        <dbReference type="Pfam" id="PF09350"/>
    </source>
</evidence>
<gene>
    <name evidence="2" type="ORF">DesyoDRAFT_3905</name>
</gene>
<dbReference type="PANTHER" id="PTHR39158:SF1">
    <property type="entry name" value="DNAJ HOMOLOG SUBFAMILY C MEMBER 28"/>
    <property type="match status" value="1"/>
</dbReference>